<evidence type="ECO:0000313" key="1">
    <source>
        <dbReference type="EMBL" id="RUS29573.1"/>
    </source>
</evidence>
<organism evidence="1 2">
    <name type="scientific">Jimgerdemannia flammicorona</name>
    <dbReference type="NCBI Taxonomy" id="994334"/>
    <lineage>
        <taxon>Eukaryota</taxon>
        <taxon>Fungi</taxon>
        <taxon>Fungi incertae sedis</taxon>
        <taxon>Mucoromycota</taxon>
        <taxon>Mucoromycotina</taxon>
        <taxon>Endogonomycetes</taxon>
        <taxon>Endogonales</taxon>
        <taxon>Endogonaceae</taxon>
        <taxon>Jimgerdemannia</taxon>
    </lineage>
</organism>
<protein>
    <submittedName>
        <fullName evidence="1">Uncharacterized protein</fullName>
    </submittedName>
</protein>
<reference evidence="1 2" key="1">
    <citation type="journal article" date="2018" name="New Phytol.">
        <title>Phylogenomics of Endogonaceae and evolution of mycorrhizas within Mucoromycota.</title>
        <authorList>
            <person name="Chang Y."/>
            <person name="Desiro A."/>
            <person name="Na H."/>
            <person name="Sandor L."/>
            <person name="Lipzen A."/>
            <person name="Clum A."/>
            <person name="Barry K."/>
            <person name="Grigoriev I.V."/>
            <person name="Martin F.M."/>
            <person name="Stajich J.E."/>
            <person name="Smith M.E."/>
            <person name="Bonito G."/>
            <person name="Spatafora J.W."/>
        </authorList>
    </citation>
    <scope>NUCLEOTIDE SEQUENCE [LARGE SCALE GENOMIC DNA]</scope>
    <source>
        <strain evidence="1 2">AD002</strain>
    </source>
</reference>
<accession>A0A433QIF1</accession>
<dbReference type="EMBL" id="RBNJ01005003">
    <property type="protein sequence ID" value="RUS29573.1"/>
    <property type="molecule type" value="Genomic_DNA"/>
</dbReference>
<feature type="non-terminal residue" evidence="1">
    <location>
        <position position="1"/>
    </location>
</feature>
<keyword evidence="2" id="KW-1185">Reference proteome</keyword>
<proteinExistence type="predicted"/>
<name>A0A433QIF1_9FUNG</name>
<sequence length="85" mass="9983">NSRFLQIQQCISKPVLLRSSQPIIPFPRPRPRPRPRPPQIPNLRVAPCVLYVQCSVTDQSCYWLLEHQSMHLRRRFGFHRDGGHA</sequence>
<gene>
    <name evidence="1" type="ORF">BC938DRAFT_480504</name>
</gene>
<dbReference type="Proteomes" id="UP000274822">
    <property type="component" value="Unassembled WGS sequence"/>
</dbReference>
<dbReference type="AlphaFoldDB" id="A0A433QIF1"/>
<evidence type="ECO:0000313" key="2">
    <source>
        <dbReference type="Proteomes" id="UP000274822"/>
    </source>
</evidence>
<comment type="caution">
    <text evidence="1">The sequence shown here is derived from an EMBL/GenBank/DDBJ whole genome shotgun (WGS) entry which is preliminary data.</text>
</comment>